<comment type="caution">
    <text evidence="3">The sequence shown here is derived from an EMBL/GenBank/DDBJ whole genome shotgun (WGS) entry which is preliminary data.</text>
</comment>
<evidence type="ECO:0000259" key="2">
    <source>
        <dbReference type="Pfam" id="PF10033"/>
    </source>
</evidence>
<dbReference type="GO" id="GO:0000407">
    <property type="term" value="C:phagophore assembly site"/>
    <property type="evidence" value="ECO:0007669"/>
    <property type="project" value="TreeGrafter"/>
</dbReference>
<dbReference type="PANTHER" id="PTHR13430">
    <property type="match status" value="1"/>
</dbReference>
<sequence>MPPLSLSLRVRSKLKPLFEDVKGFVPIIGLTANMASSHSETEKMEQIITEFFAKGLHIILESRTPYVSLRNFSCEQIVTSLSSSSLSSSNVQPRDKWFNLALRECPAALENIDLWRQSNLEPMVIDVILVQRPVDWNPVSFSPKRDLPKSVSVKERYPFSYNTDQEELGFEANSEKIIERWVLQYEGRKGKDCSSGSRRLSKSNNSTLHTLYKKSTLLLKSLYATVRLLPAYKIFRDLNLSGQILAFNLAHRVSSFVDPFTRREEAEMQKFGFTPVDTCYGRLCLSVLYQSSVSGVSSEPSMPMSPRVIPVMWGAHWRTLLGGSHQFL</sequence>
<dbReference type="AlphaFoldDB" id="A0AAD7PIL7"/>
<proteinExistence type="predicted"/>
<dbReference type="InterPro" id="IPR036570">
    <property type="entry name" value="HORMA_dom_sf"/>
</dbReference>
<organism evidence="3 4">
    <name type="scientific">Quillaja saponaria</name>
    <name type="common">Soap bark tree</name>
    <dbReference type="NCBI Taxonomy" id="32244"/>
    <lineage>
        <taxon>Eukaryota</taxon>
        <taxon>Viridiplantae</taxon>
        <taxon>Streptophyta</taxon>
        <taxon>Embryophyta</taxon>
        <taxon>Tracheophyta</taxon>
        <taxon>Spermatophyta</taxon>
        <taxon>Magnoliopsida</taxon>
        <taxon>eudicotyledons</taxon>
        <taxon>Gunneridae</taxon>
        <taxon>Pentapetalae</taxon>
        <taxon>rosids</taxon>
        <taxon>fabids</taxon>
        <taxon>Fabales</taxon>
        <taxon>Quillajaceae</taxon>
        <taxon>Quillaja</taxon>
    </lineage>
</organism>
<name>A0AAD7PIL7_QUISA</name>
<dbReference type="GO" id="GO:0000423">
    <property type="term" value="P:mitophagy"/>
    <property type="evidence" value="ECO:0007669"/>
    <property type="project" value="TreeGrafter"/>
</dbReference>
<dbReference type="Pfam" id="PF10033">
    <property type="entry name" value="ATG13"/>
    <property type="match status" value="1"/>
</dbReference>
<dbReference type="Gene3D" id="3.30.900.10">
    <property type="entry name" value="HORMA domain"/>
    <property type="match status" value="1"/>
</dbReference>
<evidence type="ECO:0000313" key="3">
    <source>
        <dbReference type="EMBL" id="KAJ7956981.1"/>
    </source>
</evidence>
<accession>A0AAD7PIL7</accession>
<dbReference type="GO" id="GO:0034497">
    <property type="term" value="P:protein localization to phagophore assembly site"/>
    <property type="evidence" value="ECO:0007669"/>
    <property type="project" value="TreeGrafter"/>
</dbReference>
<dbReference type="GO" id="GO:0034727">
    <property type="term" value="P:piecemeal microautophagy of the nucleus"/>
    <property type="evidence" value="ECO:0007669"/>
    <property type="project" value="TreeGrafter"/>
</dbReference>
<keyword evidence="4" id="KW-1185">Reference proteome</keyword>
<feature type="domain" description="Autophagy-related protein 13 N-terminal" evidence="2">
    <location>
        <begin position="48"/>
        <end position="292"/>
    </location>
</feature>
<dbReference type="InterPro" id="IPR018731">
    <property type="entry name" value="Atg13_N"/>
</dbReference>
<gene>
    <name evidence="3" type="ORF">O6P43_023342</name>
</gene>
<dbReference type="GO" id="GO:0005829">
    <property type="term" value="C:cytosol"/>
    <property type="evidence" value="ECO:0007669"/>
    <property type="project" value="TreeGrafter"/>
</dbReference>
<dbReference type="EMBL" id="JARAOO010000009">
    <property type="protein sequence ID" value="KAJ7956981.1"/>
    <property type="molecule type" value="Genomic_DNA"/>
</dbReference>
<dbReference type="PANTHER" id="PTHR13430:SF15">
    <property type="entry name" value="AUTOPHAGY-RELATED PROTEIN 13B"/>
    <property type="match status" value="1"/>
</dbReference>
<keyword evidence="1" id="KW-0072">Autophagy</keyword>
<reference evidence="3" key="1">
    <citation type="journal article" date="2023" name="Science">
        <title>Elucidation of the pathway for biosynthesis of saponin adjuvants from the soapbark tree.</title>
        <authorList>
            <person name="Reed J."/>
            <person name="Orme A."/>
            <person name="El-Demerdash A."/>
            <person name="Owen C."/>
            <person name="Martin L.B.B."/>
            <person name="Misra R.C."/>
            <person name="Kikuchi S."/>
            <person name="Rejzek M."/>
            <person name="Martin A.C."/>
            <person name="Harkess A."/>
            <person name="Leebens-Mack J."/>
            <person name="Louveau T."/>
            <person name="Stephenson M.J."/>
            <person name="Osbourn A."/>
        </authorList>
    </citation>
    <scope>NUCLEOTIDE SEQUENCE</scope>
    <source>
        <strain evidence="3">S10</strain>
    </source>
</reference>
<evidence type="ECO:0000313" key="4">
    <source>
        <dbReference type="Proteomes" id="UP001163823"/>
    </source>
</evidence>
<dbReference type="Proteomes" id="UP001163823">
    <property type="component" value="Chromosome 9"/>
</dbReference>
<evidence type="ECO:0000256" key="1">
    <source>
        <dbReference type="ARBA" id="ARBA00023006"/>
    </source>
</evidence>
<dbReference type="KEGG" id="qsa:O6P43_023342"/>
<dbReference type="GO" id="GO:1990316">
    <property type="term" value="C:Atg1/ULK1 kinase complex"/>
    <property type="evidence" value="ECO:0007669"/>
    <property type="project" value="InterPro"/>
</dbReference>
<dbReference type="InterPro" id="IPR040182">
    <property type="entry name" value="ATG13"/>
</dbReference>
<protein>
    <submittedName>
        <fullName evidence="3">Autophagy-related protein</fullName>
    </submittedName>
</protein>